<name>A0A2U9S1N2_9PROT</name>
<dbReference type="OrthoDB" id="9810860at2"/>
<comment type="subcellular location">
    <subcellularLocation>
        <location evidence="1">Cell membrane</location>
        <topology evidence="1">Multi-pass membrane protein</topology>
    </subcellularLocation>
</comment>
<evidence type="ECO:0000256" key="1">
    <source>
        <dbReference type="ARBA" id="ARBA00004651"/>
    </source>
</evidence>
<accession>A0A2U9S1N2</accession>
<evidence type="ECO:0000256" key="7">
    <source>
        <dbReference type="ARBA" id="ARBA00023136"/>
    </source>
</evidence>
<dbReference type="GO" id="GO:0005886">
    <property type="term" value="C:plasma membrane"/>
    <property type="evidence" value="ECO:0007669"/>
    <property type="project" value="UniProtKB-SubCell"/>
</dbReference>
<organism evidence="11 12">
    <name type="scientific">Azospirillum ramasamyi</name>
    <dbReference type="NCBI Taxonomy" id="682998"/>
    <lineage>
        <taxon>Bacteria</taxon>
        <taxon>Pseudomonadati</taxon>
        <taxon>Pseudomonadota</taxon>
        <taxon>Alphaproteobacteria</taxon>
        <taxon>Rhodospirillales</taxon>
        <taxon>Azospirillaceae</taxon>
        <taxon>Azospirillum</taxon>
    </lineage>
</organism>
<keyword evidence="7 9" id="KW-0472">Membrane</keyword>
<dbReference type="KEGG" id="azm:DM194_04140"/>
<sequence length="430" mass="46624">MSYIVFMVGLGFLILLVAWLPMVLKELPLSLPIICVALGFAAFRLLRLDNPEPLAFPEATERLTELIVIISLMGAGLKLDRRVGWRRWNVTWRLLGITMPLSILMIGLIGWYWLAFPPAASILLGAALAPTDPVLASDIQVGPPKSGEEDEIRFSLTSEAGLNDGLAFPFVHLAVGVALLNNNSPWEMLEHWALLDVLWRLAAGVGVGWLVGRFLGYVTFSVPNRANLSRTGDGFVSLGVTLIAYGVTELVNGYGFVAVFVAAVALRDAERDHEYHERLHDFVEQTERLMMMLMLVLFGGTLAHGLIDALSWSAVGAAVAILFLVRPVAGLAGLAGVPMPLREKLAIGFFGIRGMGSIYYVAYALNAADFDVPYALWAVTGLIVLLSILVHGTTVTPIMRLIDRRRQGLAPPPAAAIHPRMGKAGVSPES</sequence>
<evidence type="ECO:0000313" key="11">
    <source>
        <dbReference type="EMBL" id="AWU93515.1"/>
    </source>
</evidence>
<feature type="transmembrane region" description="Helical" evidence="9">
    <location>
        <begin position="6"/>
        <end position="24"/>
    </location>
</feature>
<dbReference type="Proteomes" id="UP000249605">
    <property type="component" value="Chromosome"/>
</dbReference>
<reference evidence="11 12" key="1">
    <citation type="journal article" date="2019" name="Int. J. Syst. Evol. Microbiol.">
        <title>Azospirillum ramasamyi sp. nov., a novel diazotrophic bacterium isolated from fermented bovine products.</title>
        <authorList>
            <person name="Anandham R."/>
            <person name="Heo J."/>
            <person name="Krishnamoorthy R."/>
            <person name="SenthilKumar M."/>
            <person name="Gopal N.O."/>
            <person name="Kim S.J."/>
            <person name="Kwon S.W."/>
        </authorList>
    </citation>
    <scope>NUCLEOTIDE SEQUENCE [LARGE SCALE GENOMIC DNA]</scope>
    <source>
        <strain evidence="11 12">M2T2B2</strain>
    </source>
</reference>
<evidence type="ECO:0000256" key="5">
    <source>
        <dbReference type="ARBA" id="ARBA00022989"/>
    </source>
</evidence>
<evidence type="ECO:0000256" key="8">
    <source>
        <dbReference type="SAM" id="MobiDB-lite"/>
    </source>
</evidence>
<dbReference type="EMBL" id="CP029829">
    <property type="protein sequence ID" value="AWU93515.1"/>
    <property type="molecule type" value="Genomic_DNA"/>
</dbReference>
<evidence type="ECO:0000256" key="9">
    <source>
        <dbReference type="SAM" id="Phobius"/>
    </source>
</evidence>
<dbReference type="Pfam" id="PF00999">
    <property type="entry name" value="Na_H_Exchanger"/>
    <property type="match status" value="1"/>
</dbReference>
<evidence type="ECO:0000313" key="12">
    <source>
        <dbReference type="Proteomes" id="UP000249605"/>
    </source>
</evidence>
<feature type="region of interest" description="Disordered" evidence="8">
    <location>
        <begin position="410"/>
        <end position="430"/>
    </location>
</feature>
<feature type="transmembrane region" description="Helical" evidence="9">
    <location>
        <begin position="289"/>
        <end position="307"/>
    </location>
</feature>
<dbReference type="PANTHER" id="PTHR32507">
    <property type="entry name" value="NA(+)/H(+) ANTIPORTER 1"/>
    <property type="match status" value="1"/>
</dbReference>
<dbReference type="GO" id="GO:1902600">
    <property type="term" value="P:proton transmembrane transport"/>
    <property type="evidence" value="ECO:0007669"/>
    <property type="project" value="InterPro"/>
</dbReference>
<dbReference type="RefSeq" id="WP_111066056.1">
    <property type="nucleotide sequence ID" value="NZ_CP029829.1"/>
</dbReference>
<keyword evidence="3" id="KW-0050">Antiport</keyword>
<evidence type="ECO:0000256" key="4">
    <source>
        <dbReference type="ARBA" id="ARBA00022692"/>
    </source>
</evidence>
<protein>
    <submittedName>
        <fullName evidence="11">Sodium:proton antiporter</fullName>
    </submittedName>
</protein>
<feature type="transmembrane region" description="Helical" evidence="9">
    <location>
        <begin position="345"/>
        <end position="362"/>
    </location>
</feature>
<feature type="transmembrane region" description="Helical" evidence="9">
    <location>
        <begin position="197"/>
        <end position="216"/>
    </location>
</feature>
<keyword evidence="6" id="KW-0406">Ion transport</keyword>
<proteinExistence type="predicted"/>
<feature type="transmembrane region" description="Helical" evidence="9">
    <location>
        <begin position="313"/>
        <end position="333"/>
    </location>
</feature>
<evidence type="ECO:0000256" key="2">
    <source>
        <dbReference type="ARBA" id="ARBA00022448"/>
    </source>
</evidence>
<dbReference type="InterPro" id="IPR006153">
    <property type="entry name" value="Cation/H_exchanger_TM"/>
</dbReference>
<keyword evidence="5 9" id="KW-1133">Transmembrane helix</keyword>
<feature type="transmembrane region" description="Helical" evidence="9">
    <location>
        <begin position="92"/>
        <end position="114"/>
    </location>
</feature>
<dbReference type="AlphaFoldDB" id="A0A2U9S1N2"/>
<feature type="transmembrane region" description="Helical" evidence="9">
    <location>
        <begin position="31"/>
        <end position="48"/>
    </location>
</feature>
<dbReference type="GO" id="GO:0015297">
    <property type="term" value="F:antiporter activity"/>
    <property type="evidence" value="ECO:0007669"/>
    <property type="project" value="UniProtKB-KW"/>
</dbReference>
<dbReference type="PANTHER" id="PTHR32507:SF8">
    <property type="entry name" value="CNH1P"/>
    <property type="match status" value="1"/>
</dbReference>
<evidence type="ECO:0000256" key="6">
    <source>
        <dbReference type="ARBA" id="ARBA00023065"/>
    </source>
</evidence>
<keyword evidence="12" id="KW-1185">Reference proteome</keyword>
<feature type="transmembrane region" description="Helical" evidence="9">
    <location>
        <begin position="374"/>
        <end position="396"/>
    </location>
</feature>
<keyword evidence="2" id="KW-0813">Transport</keyword>
<keyword evidence="4 9" id="KW-0812">Transmembrane</keyword>
<feature type="domain" description="Cation/H+ exchanger transmembrane" evidence="10">
    <location>
        <begin position="13"/>
        <end position="400"/>
    </location>
</feature>
<evidence type="ECO:0000256" key="3">
    <source>
        <dbReference type="ARBA" id="ARBA00022449"/>
    </source>
</evidence>
<gene>
    <name evidence="11" type="ORF">DM194_04140</name>
</gene>
<evidence type="ECO:0000259" key="10">
    <source>
        <dbReference type="Pfam" id="PF00999"/>
    </source>
</evidence>